<evidence type="ECO:0000313" key="3">
    <source>
        <dbReference type="Proteomes" id="UP001143463"/>
    </source>
</evidence>
<gene>
    <name evidence="2" type="ORF">GCM10017577_00410</name>
</gene>
<dbReference type="Proteomes" id="UP001143463">
    <property type="component" value="Unassembled WGS sequence"/>
</dbReference>
<feature type="compositionally biased region" description="Low complexity" evidence="1">
    <location>
        <begin position="1"/>
        <end position="23"/>
    </location>
</feature>
<proteinExistence type="predicted"/>
<dbReference type="EMBL" id="BSFQ01000001">
    <property type="protein sequence ID" value="GLL08901.1"/>
    <property type="molecule type" value="Genomic_DNA"/>
</dbReference>
<dbReference type="AlphaFoldDB" id="A0A9W6KYJ1"/>
<evidence type="ECO:0008006" key="4">
    <source>
        <dbReference type="Google" id="ProtNLM"/>
    </source>
</evidence>
<dbReference type="Pfam" id="PF10905">
    <property type="entry name" value="DUF2695"/>
    <property type="match status" value="1"/>
</dbReference>
<reference evidence="2" key="2">
    <citation type="submission" date="2023-01" db="EMBL/GenBank/DDBJ databases">
        <authorList>
            <person name="Sun Q."/>
            <person name="Evtushenko L."/>
        </authorList>
    </citation>
    <scope>NUCLEOTIDE SEQUENCE</scope>
    <source>
        <strain evidence="2">VKM Ac-1069</strain>
    </source>
</reference>
<organism evidence="2 3">
    <name type="scientific">Pseudonocardia halophobica</name>
    <dbReference type="NCBI Taxonomy" id="29401"/>
    <lineage>
        <taxon>Bacteria</taxon>
        <taxon>Bacillati</taxon>
        <taxon>Actinomycetota</taxon>
        <taxon>Actinomycetes</taxon>
        <taxon>Pseudonocardiales</taxon>
        <taxon>Pseudonocardiaceae</taxon>
        <taxon>Pseudonocardia</taxon>
    </lineage>
</organism>
<protein>
    <recommendedName>
        <fullName evidence="4">DUF2695 domain-containing protein</fullName>
    </recommendedName>
</protein>
<comment type="caution">
    <text evidence="2">The sequence shown here is derived from an EMBL/GenBank/DDBJ whole genome shotgun (WGS) entry which is preliminary data.</text>
</comment>
<evidence type="ECO:0000256" key="1">
    <source>
        <dbReference type="SAM" id="MobiDB-lite"/>
    </source>
</evidence>
<name>A0A9W6KYJ1_9PSEU</name>
<reference evidence="2" key="1">
    <citation type="journal article" date="2014" name="Int. J. Syst. Evol. Microbiol.">
        <title>Complete genome sequence of Corynebacterium casei LMG S-19264T (=DSM 44701T), isolated from a smear-ripened cheese.</title>
        <authorList>
            <consortium name="US DOE Joint Genome Institute (JGI-PGF)"/>
            <person name="Walter F."/>
            <person name="Albersmeier A."/>
            <person name="Kalinowski J."/>
            <person name="Ruckert C."/>
        </authorList>
    </citation>
    <scope>NUCLEOTIDE SEQUENCE</scope>
    <source>
        <strain evidence="2">VKM Ac-1069</strain>
    </source>
</reference>
<dbReference type="InterPro" id="IPR024248">
    <property type="entry name" value="DUF2695"/>
</dbReference>
<keyword evidence="3" id="KW-1185">Reference proteome</keyword>
<sequence>MDNSGAVPVRGAGSVGAAADRAAMTTHGRDPEPDRTALPGSSDTPPASAWQRVVCVVLGVCAGHVDALRGRLAARLAVRSCDGSLREARRWARTHRVPWDPLEGGLCALGARCDCEALEVLERE</sequence>
<evidence type="ECO:0000313" key="2">
    <source>
        <dbReference type="EMBL" id="GLL08901.1"/>
    </source>
</evidence>
<feature type="region of interest" description="Disordered" evidence="1">
    <location>
        <begin position="1"/>
        <end position="47"/>
    </location>
</feature>
<accession>A0A9W6KYJ1</accession>